<proteinExistence type="predicted"/>
<protein>
    <submittedName>
        <fullName evidence="1">Uncharacterized protein</fullName>
    </submittedName>
</protein>
<evidence type="ECO:0000313" key="1">
    <source>
        <dbReference type="EMBL" id="KAI4325991.1"/>
    </source>
</evidence>
<comment type="caution">
    <text evidence="1">The sequence shown here is derived from an EMBL/GenBank/DDBJ whole genome shotgun (WGS) entry which is preliminary data.</text>
</comment>
<dbReference type="EMBL" id="CM042888">
    <property type="protein sequence ID" value="KAI4325991.1"/>
    <property type="molecule type" value="Genomic_DNA"/>
</dbReference>
<evidence type="ECO:0000313" key="2">
    <source>
        <dbReference type="Proteomes" id="UP001057402"/>
    </source>
</evidence>
<name>A0ACB9MQN2_9MYRT</name>
<organism evidence="1 2">
    <name type="scientific">Melastoma candidum</name>
    <dbReference type="NCBI Taxonomy" id="119954"/>
    <lineage>
        <taxon>Eukaryota</taxon>
        <taxon>Viridiplantae</taxon>
        <taxon>Streptophyta</taxon>
        <taxon>Embryophyta</taxon>
        <taxon>Tracheophyta</taxon>
        <taxon>Spermatophyta</taxon>
        <taxon>Magnoliopsida</taxon>
        <taxon>eudicotyledons</taxon>
        <taxon>Gunneridae</taxon>
        <taxon>Pentapetalae</taxon>
        <taxon>rosids</taxon>
        <taxon>malvids</taxon>
        <taxon>Myrtales</taxon>
        <taxon>Melastomataceae</taxon>
        <taxon>Melastomatoideae</taxon>
        <taxon>Melastomateae</taxon>
        <taxon>Melastoma</taxon>
    </lineage>
</organism>
<gene>
    <name evidence="1" type="ORF">MLD38_031350</name>
</gene>
<reference evidence="2" key="1">
    <citation type="journal article" date="2023" name="Front. Plant Sci.">
        <title>Chromosomal-level genome assembly of Melastoma candidum provides insights into trichome evolution.</title>
        <authorList>
            <person name="Zhong Y."/>
            <person name="Wu W."/>
            <person name="Sun C."/>
            <person name="Zou P."/>
            <person name="Liu Y."/>
            <person name="Dai S."/>
            <person name="Zhou R."/>
        </authorList>
    </citation>
    <scope>NUCLEOTIDE SEQUENCE [LARGE SCALE GENOMIC DNA]</scope>
</reference>
<keyword evidence="2" id="KW-1185">Reference proteome</keyword>
<accession>A0ACB9MQN2</accession>
<sequence length="1003" mass="108829">MTLLRSLSFLLLLLLSPQLSAAATTSDANDYEILLRVKTSHVDDPYGNLASWSPNSAHSPCNFTGVRCDNSSAVTSVDLSGLNLSGPFPYELCRIASLRDLYLEDNYFNGSLSSPLLNSLCSHLRFLNVSGNLFVGSLPELSGNFSGLEVLDFSFNNFSGEIPSSFGGLPAISLLSTIDNLLNGTAFPESLCNASSLTKLWIGYNPYKPSSIPKDVGNLTKLEKLWVAGANLVGEIPASISKLKSLKNFDVSGNGLSGPIPEEIGGLESAVQIELYQNNLYGGLPESLAGLKFLDRFDASQNNLSGQLPEKIAAMPLSSLNVNDNFFFGEIPQGLAGNPKLRQLRLFNNSFTGTLPSDLGKNSVLEEFDVSSNDFSGGLPEYLCSGKNLTKIMVFNNRFNGTLPSSLSRCDSLSNVRLGNNELTGEIPSTFWGIGGIMLLDLSNNKFEGPISSSISGLKVATSVLLSGNNFSGQIPPEICQLIKLTVLDLTGNGLSGQIPACITNLTKLQKLEMGGNLLTGQIPSSLSSWADLTELDLSRNQLIGDIPKQLGALPVLNYLDLSRNLLSGVIPVELARLTLNRFNVSDNRLSGQIPSGLDREFFVTSLWGNPGLCSPDLQAFPRCSRSSRPVVLIAVLATLSFCLVALVLSLVWLLREKICYRKRPWKITSFQRAGPGEGDLLDRLTEENLIGSGGSGKVYKVRLKSGQMAAVKRLTSNSSMDRPDVELVFKSEVETLGRVLHGNIVKLLFSMVRDGCQVLVYEYMENGSLGDALHGKSEGKIRNRCSAALSDWRQRHMIAVGAAQGLAYLHHDCVPAIVHRDVKSNNILLDEEMNSKVADFGLAKPLGQHRHGTTTEATSMATGREVMSKVAGSYGYIAPEYAYTLKVNEKSDVYSFGVVLLELITGKRPNDPSFGDGKDIVKWITEIALSSQPTSDDEESESYEDSLERVVDPRIDPTTCDYEEIEKVLNIALACTSGLPANRPTMRRVVELLKDRKVACSK</sequence>
<dbReference type="Proteomes" id="UP001057402">
    <property type="component" value="Chromosome 9"/>
</dbReference>